<sequence length="119" mass="13507">MRTVYSWNVTEMCSYIYLALNTGAYLLIGHYNMGNNYVGTITKTLKFENDLPVSDGIFNEFRGEFRAEDYASGYTALKDYVKGEAFTYNVMSSFSIYGIEGQKVATIKLLNPYTPGEIR</sequence>
<name>A0A4V1QVC7_9FIRM</name>
<organism evidence="1 2">
    <name type="scientific">Candidatus Borkfalkia ceftriaxoniphila</name>
    <dbReference type="NCBI Taxonomy" id="2508949"/>
    <lineage>
        <taxon>Bacteria</taxon>
        <taxon>Bacillati</taxon>
        <taxon>Bacillota</taxon>
        <taxon>Clostridia</taxon>
        <taxon>Christensenellales</taxon>
        <taxon>Christensenellaceae</taxon>
        <taxon>Candidatus Borkfalkia</taxon>
    </lineage>
</organism>
<evidence type="ECO:0000313" key="1">
    <source>
        <dbReference type="EMBL" id="RXZ62196.1"/>
    </source>
</evidence>
<reference evidence="1 2" key="1">
    <citation type="journal article" date="2019" name="Gut">
        <title>Antibiotics-induced monodominance of a novel gut bacterial order.</title>
        <authorList>
            <person name="Hildebrand F."/>
            <person name="Moitinho-Silva L."/>
            <person name="Blasche S."/>
            <person name="Jahn M.T."/>
            <person name="Gossmann T.I."/>
            <person name="Heuerta-Cepas J."/>
            <person name="Hercog R."/>
            <person name="Luetge M."/>
            <person name="Bahram M."/>
            <person name="Pryszlak A."/>
            <person name="Alves R.J."/>
            <person name="Waszak S.M."/>
            <person name="Zhu A."/>
            <person name="Ye L."/>
            <person name="Costea P.I."/>
            <person name="Aalvink S."/>
            <person name="Belzer C."/>
            <person name="Forslund S.K."/>
            <person name="Sunagawa S."/>
            <person name="Hentschel U."/>
            <person name="Merten C."/>
            <person name="Patil K.R."/>
            <person name="Benes V."/>
            <person name="Bork P."/>
        </authorList>
    </citation>
    <scope>NUCLEOTIDE SEQUENCE [LARGE SCALE GENOMIC DNA]</scope>
    <source>
        <strain evidence="1 2">HDS1380</strain>
    </source>
</reference>
<keyword evidence="2" id="KW-1185">Reference proteome</keyword>
<gene>
    <name evidence="1" type="ORF">ESZ91_07325</name>
</gene>
<proteinExistence type="predicted"/>
<dbReference type="AlphaFoldDB" id="A0A4V1QVC7"/>
<comment type="caution">
    <text evidence="1">The sequence shown here is derived from an EMBL/GenBank/DDBJ whole genome shotgun (WGS) entry which is preliminary data.</text>
</comment>
<evidence type="ECO:0000313" key="2">
    <source>
        <dbReference type="Proteomes" id="UP000291269"/>
    </source>
</evidence>
<accession>A0A4V1QVC7</accession>
<dbReference type="EMBL" id="SDOZ01000002">
    <property type="protein sequence ID" value="RXZ62196.1"/>
    <property type="molecule type" value="Genomic_DNA"/>
</dbReference>
<protein>
    <submittedName>
        <fullName evidence="1">Uncharacterized protein</fullName>
    </submittedName>
</protein>
<dbReference type="Proteomes" id="UP000291269">
    <property type="component" value="Unassembled WGS sequence"/>
</dbReference>